<keyword evidence="2" id="KW-1185">Reference proteome</keyword>
<dbReference type="GeneID" id="54300978"/>
<name>A0A6A6B2K3_9PEZI</name>
<dbReference type="EMBL" id="ML995499">
    <property type="protein sequence ID" value="KAF2137818.1"/>
    <property type="molecule type" value="Genomic_DNA"/>
</dbReference>
<dbReference type="AlphaFoldDB" id="A0A6A6B2K3"/>
<gene>
    <name evidence="1" type="ORF">K452DRAFT_311956</name>
</gene>
<organism evidence="1 2">
    <name type="scientific">Aplosporella prunicola CBS 121167</name>
    <dbReference type="NCBI Taxonomy" id="1176127"/>
    <lineage>
        <taxon>Eukaryota</taxon>
        <taxon>Fungi</taxon>
        <taxon>Dikarya</taxon>
        <taxon>Ascomycota</taxon>
        <taxon>Pezizomycotina</taxon>
        <taxon>Dothideomycetes</taxon>
        <taxon>Dothideomycetes incertae sedis</taxon>
        <taxon>Botryosphaeriales</taxon>
        <taxon>Aplosporellaceae</taxon>
        <taxon>Aplosporella</taxon>
    </lineage>
</organism>
<dbReference type="Proteomes" id="UP000799438">
    <property type="component" value="Unassembled WGS sequence"/>
</dbReference>
<sequence>MPFKHLTSLSITIDSNKTTLYYDYSLRQLLEAHCKTLRIVKISTTDLWSYLNRYPFDIDHPRLQLDLLCIEYTSLHNDGSQARYDLLRWDLSFADGVNVRISTADLHDVTFEIWSKRRTPKCAVVDVEGFYRDKKSWKQWKVIDEEGNLPKEIEN</sequence>
<proteinExistence type="predicted"/>
<evidence type="ECO:0000313" key="1">
    <source>
        <dbReference type="EMBL" id="KAF2137818.1"/>
    </source>
</evidence>
<dbReference type="RefSeq" id="XP_033393533.1">
    <property type="nucleotide sequence ID" value="XM_033543481.1"/>
</dbReference>
<protein>
    <submittedName>
        <fullName evidence="1">Uncharacterized protein</fullName>
    </submittedName>
</protein>
<evidence type="ECO:0000313" key="2">
    <source>
        <dbReference type="Proteomes" id="UP000799438"/>
    </source>
</evidence>
<accession>A0A6A6B2K3</accession>
<reference evidence="1" key="1">
    <citation type="journal article" date="2020" name="Stud. Mycol.">
        <title>101 Dothideomycetes genomes: a test case for predicting lifestyles and emergence of pathogens.</title>
        <authorList>
            <person name="Haridas S."/>
            <person name="Albert R."/>
            <person name="Binder M."/>
            <person name="Bloem J."/>
            <person name="Labutti K."/>
            <person name="Salamov A."/>
            <person name="Andreopoulos B."/>
            <person name="Baker S."/>
            <person name="Barry K."/>
            <person name="Bills G."/>
            <person name="Bluhm B."/>
            <person name="Cannon C."/>
            <person name="Castanera R."/>
            <person name="Culley D."/>
            <person name="Daum C."/>
            <person name="Ezra D."/>
            <person name="Gonzalez J."/>
            <person name="Henrissat B."/>
            <person name="Kuo A."/>
            <person name="Liang C."/>
            <person name="Lipzen A."/>
            <person name="Lutzoni F."/>
            <person name="Magnuson J."/>
            <person name="Mondo S."/>
            <person name="Nolan M."/>
            <person name="Ohm R."/>
            <person name="Pangilinan J."/>
            <person name="Park H.-J."/>
            <person name="Ramirez L."/>
            <person name="Alfaro M."/>
            <person name="Sun H."/>
            <person name="Tritt A."/>
            <person name="Yoshinaga Y."/>
            <person name="Zwiers L.-H."/>
            <person name="Turgeon B."/>
            <person name="Goodwin S."/>
            <person name="Spatafora J."/>
            <person name="Crous P."/>
            <person name="Grigoriev I."/>
        </authorList>
    </citation>
    <scope>NUCLEOTIDE SEQUENCE</scope>
    <source>
        <strain evidence="1">CBS 121167</strain>
    </source>
</reference>